<feature type="compositionally biased region" description="Acidic residues" evidence="1">
    <location>
        <begin position="60"/>
        <end position="79"/>
    </location>
</feature>
<dbReference type="KEGG" id="pmet:G4Y79_05750"/>
<reference evidence="3 4" key="1">
    <citation type="submission" date="2020-02" db="EMBL/GenBank/DDBJ databases">
        <authorList>
            <person name="Zheng R.K."/>
            <person name="Sun C.M."/>
        </authorList>
    </citation>
    <scope>NUCLEOTIDE SEQUENCE [LARGE SCALE GENOMIC DNA]</scope>
    <source>
        <strain evidence="4">rifampicinis</strain>
    </source>
</reference>
<evidence type="ECO:0000256" key="1">
    <source>
        <dbReference type="SAM" id="MobiDB-lite"/>
    </source>
</evidence>
<dbReference type="EMBL" id="CP062983">
    <property type="protein sequence ID" value="QPC83882.1"/>
    <property type="molecule type" value="Genomic_DNA"/>
</dbReference>
<name>A0A7S8EBI2_9CHLR</name>
<keyword evidence="4" id="KW-1185">Reference proteome</keyword>
<feature type="chain" id="PRO_5032580474" evidence="2">
    <location>
        <begin position="25"/>
        <end position="231"/>
    </location>
</feature>
<feature type="region of interest" description="Disordered" evidence="1">
    <location>
        <begin position="60"/>
        <end position="85"/>
    </location>
</feature>
<accession>A0A7S8EBI2</accession>
<dbReference type="AlphaFoldDB" id="A0A7S8EBI2"/>
<evidence type="ECO:0000256" key="2">
    <source>
        <dbReference type="SAM" id="SignalP"/>
    </source>
</evidence>
<keyword evidence="2" id="KW-0732">Signal</keyword>
<dbReference type="RefSeq" id="WP_195171946.1">
    <property type="nucleotide sequence ID" value="NZ_CP062983.1"/>
</dbReference>
<evidence type="ECO:0000313" key="4">
    <source>
        <dbReference type="Proteomes" id="UP000594468"/>
    </source>
</evidence>
<proteinExistence type="predicted"/>
<dbReference type="PROSITE" id="PS51257">
    <property type="entry name" value="PROKAR_LIPOPROTEIN"/>
    <property type="match status" value="1"/>
</dbReference>
<evidence type="ECO:0000313" key="3">
    <source>
        <dbReference type="EMBL" id="QPC83882.1"/>
    </source>
</evidence>
<gene>
    <name evidence="3" type="ORF">G4Y79_05750</name>
</gene>
<sequence length="231" mass="24481">MVFRKLTSIVTILLIMLFAAACTAGETADVDNVTATPMVDETAIEESTDPEGAEEINDAMEEEATEAADEEMATDDTPADEMSAADEAAAETNLTGTISGAVEKEIAMNASFTCQDNSDDTPATFEIVATDGVEQFYVSLPYGQEAGSYEMVGLADSSAVQGETYYIGYTSVDDVTYDTGTGQIVIEAMPTTPRELFIGSITAELSSPEDDSISISAAFNIETADFTFECE</sequence>
<dbReference type="Proteomes" id="UP000594468">
    <property type="component" value="Chromosome"/>
</dbReference>
<organism evidence="3 4">
    <name type="scientific">Phototrophicus methaneseepsis</name>
    <dbReference type="NCBI Taxonomy" id="2710758"/>
    <lineage>
        <taxon>Bacteria</taxon>
        <taxon>Bacillati</taxon>
        <taxon>Chloroflexota</taxon>
        <taxon>Candidatus Thermofontia</taxon>
        <taxon>Phototrophicales</taxon>
        <taxon>Phototrophicaceae</taxon>
        <taxon>Phototrophicus</taxon>
    </lineage>
</organism>
<protein>
    <submittedName>
        <fullName evidence="3">Uncharacterized protein</fullName>
    </submittedName>
</protein>
<feature type="signal peptide" evidence="2">
    <location>
        <begin position="1"/>
        <end position="24"/>
    </location>
</feature>